<reference evidence="3 4" key="1">
    <citation type="journal article" date="2020" name="Antonie Van Leeuwenhoek">
        <title>Stenotrophomonas cyclobalanopsidis sp. nov., isolated from the leaf spot disease of Cyclobalanopsis patelliformis.</title>
        <authorList>
            <person name="Bian D.R."/>
            <person name="Xue H."/>
            <person name="Piao C.G."/>
            <person name="Li Y."/>
        </authorList>
    </citation>
    <scope>NUCLEOTIDE SEQUENCE [LARGE SCALE GENOMIC DNA]</scope>
    <source>
        <strain evidence="3 4">TPQG1-4</strain>
    </source>
</reference>
<dbReference type="SUPFAM" id="SSF101874">
    <property type="entry name" value="YceI-like"/>
    <property type="match status" value="1"/>
</dbReference>
<feature type="signal peptide" evidence="1">
    <location>
        <begin position="1"/>
        <end position="22"/>
    </location>
</feature>
<dbReference type="SMART" id="SM00867">
    <property type="entry name" value="YceI"/>
    <property type="match status" value="1"/>
</dbReference>
<comment type="caution">
    <text evidence="3">The sequence shown here is derived from an EMBL/GenBank/DDBJ whole genome shotgun (WGS) entry which is preliminary data.</text>
</comment>
<dbReference type="Pfam" id="PF04264">
    <property type="entry name" value="YceI"/>
    <property type="match status" value="1"/>
</dbReference>
<gene>
    <name evidence="3" type="ORF">FJU31_10360</name>
</gene>
<protein>
    <submittedName>
        <fullName evidence="3">Polyisoprenoid-binding protein</fullName>
    </submittedName>
</protein>
<dbReference type="RefSeq" id="WP_150454675.1">
    <property type="nucleotide sequence ID" value="NZ_VYKI01000011.1"/>
</dbReference>
<organism evidence="3 4">
    <name type="scientific">Stenotrophomonas cyclobalanopsidis</name>
    <dbReference type="NCBI Taxonomy" id="2771362"/>
    <lineage>
        <taxon>Bacteria</taxon>
        <taxon>Pseudomonadati</taxon>
        <taxon>Pseudomonadota</taxon>
        <taxon>Gammaproteobacteria</taxon>
        <taxon>Lysobacterales</taxon>
        <taxon>Lysobacteraceae</taxon>
        <taxon>Stenotrophomonas</taxon>
    </lineage>
</organism>
<dbReference type="Proteomes" id="UP000326367">
    <property type="component" value="Unassembled WGS sequence"/>
</dbReference>
<evidence type="ECO:0000313" key="4">
    <source>
        <dbReference type="Proteomes" id="UP000326367"/>
    </source>
</evidence>
<sequence>MILARPGRCLLPVLLVCSPAWAAAPTPLPPVVARASAESPRVLHMDLQRSRIGFEVRTRFGQRIEGLFPHFEGRVEVLSDGRHQVHLKMFTRSVEIPGKDRYTGWMRGPEFFDAVRYPSVEFDSLPYWPEIVSNGGDIQGRLTLRGVSHPETLRVEKAECSRPGYDCDVVSRGTVQRGRYGMDSWQLALSDRVTFVLRARLSEAPKP</sequence>
<dbReference type="InterPro" id="IPR007372">
    <property type="entry name" value="Lipid/polyisoprenoid-bd_YceI"/>
</dbReference>
<dbReference type="EMBL" id="VYKI01000011">
    <property type="protein sequence ID" value="KAA8998274.1"/>
    <property type="molecule type" value="Genomic_DNA"/>
</dbReference>
<name>A0ABQ6T0S4_9GAMM</name>
<evidence type="ECO:0000256" key="1">
    <source>
        <dbReference type="SAM" id="SignalP"/>
    </source>
</evidence>
<keyword evidence="4" id="KW-1185">Reference proteome</keyword>
<evidence type="ECO:0000313" key="3">
    <source>
        <dbReference type="EMBL" id="KAA8998274.1"/>
    </source>
</evidence>
<dbReference type="PANTHER" id="PTHR34406:SF1">
    <property type="entry name" value="PROTEIN YCEI"/>
    <property type="match status" value="1"/>
</dbReference>
<dbReference type="PANTHER" id="PTHR34406">
    <property type="entry name" value="PROTEIN YCEI"/>
    <property type="match status" value="1"/>
</dbReference>
<accession>A0ABQ6T0S4</accession>
<feature type="domain" description="Lipid/polyisoprenoid-binding YceI-like" evidence="2">
    <location>
        <begin position="42"/>
        <end position="202"/>
    </location>
</feature>
<dbReference type="Gene3D" id="2.40.128.110">
    <property type="entry name" value="Lipid/polyisoprenoid-binding, YceI-like"/>
    <property type="match status" value="1"/>
</dbReference>
<dbReference type="InterPro" id="IPR036761">
    <property type="entry name" value="TTHA0802/YceI-like_sf"/>
</dbReference>
<keyword evidence="1" id="KW-0732">Signal</keyword>
<feature type="chain" id="PRO_5045161044" evidence="1">
    <location>
        <begin position="23"/>
        <end position="207"/>
    </location>
</feature>
<proteinExistence type="predicted"/>
<evidence type="ECO:0000259" key="2">
    <source>
        <dbReference type="SMART" id="SM00867"/>
    </source>
</evidence>